<evidence type="ECO:0000313" key="2">
    <source>
        <dbReference type="EMBL" id="CAL1371038.1"/>
    </source>
</evidence>
<accession>A0AAV2DCV7</accession>
<gene>
    <name evidence="2" type="ORF">LTRI10_LOCUS13124</name>
</gene>
<feature type="transmembrane region" description="Helical" evidence="1">
    <location>
        <begin position="40"/>
        <end position="61"/>
    </location>
</feature>
<protein>
    <submittedName>
        <fullName evidence="2">Uncharacterized protein</fullName>
    </submittedName>
</protein>
<dbReference type="Proteomes" id="UP001497516">
    <property type="component" value="Chromosome 2"/>
</dbReference>
<keyword evidence="1" id="KW-1133">Transmembrane helix</keyword>
<evidence type="ECO:0000256" key="1">
    <source>
        <dbReference type="SAM" id="Phobius"/>
    </source>
</evidence>
<evidence type="ECO:0000313" key="3">
    <source>
        <dbReference type="Proteomes" id="UP001497516"/>
    </source>
</evidence>
<keyword evidence="1" id="KW-0812">Transmembrane</keyword>
<organism evidence="2 3">
    <name type="scientific">Linum trigynum</name>
    <dbReference type="NCBI Taxonomy" id="586398"/>
    <lineage>
        <taxon>Eukaryota</taxon>
        <taxon>Viridiplantae</taxon>
        <taxon>Streptophyta</taxon>
        <taxon>Embryophyta</taxon>
        <taxon>Tracheophyta</taxon>
        <taxon>Spermatophyta</taxon>
        <taxon>Magnoliopsida</taxon>
        <taxon>eudicotyledons</taxon>
        <taxon>Gunneridae</taxon>
        <taxon>Pentapetalae</taxon>
        <taxon>rosids</taxon>
        <taxon>fabids</taxon>
        <taxon>Malpighiales</taxon>
        <taxon>Linaceae</taxon>
        <taxon>Linum</taxon>
    </lineage>
</organism>
<keyword evidence="1" id="KW-0472">Membrane</keyword>
<keyword evidence="3" id="KW-1185">Reference proteome</keyword>
<reference evidence="2 3" key="1">
    <citation type="submission" date="2024-04" db="EMBL/GenBank/DDBJ databases">
        <authorList>
            <person name="Fracassetti M."/>
        </authorList>
    </citation>
    <scope>NUCLEOTIDE SEQUENCE [LARGE SCALE GENOMIC DNA]</scope>
</reference>
<dbReference type="AlphaFoldDB" id="A0AAV2DCV7"/>
<dbReference type="EMBL" id="OZ034815">
    <property type="protein sequence ID" value="CAL1371038.1"/>
    <property type="molecule type" value="Genomic_DNA"/>
</dbReference>
<name>A0AAV2DCV7_9ROSI</name>
<sequence>MDVCCVSNPGVNIRYAALRPAVKQKVLTGLRKLSPRGQELLTLVFVVDAALLALAVGRGWLVSVLGRLIDLFSATGGR</sequence>
<proteinExistence type="predicted"/>